<evidence type="ECO:0000256" key="1">
    <source>
        <dbReference type="ARBA" id="ARBA00022741"/>
    </source>
</evidence>
<sequence length="486" mass="55669">MSEIVIHDLSFTYEGSYEPVFDHLNLRLDSDWKLGLIGRNGRGKTTLLKLMMHEYPYTGSIQSVCRFEYFPYEVKDTEDLSIHIVNEIAPSAEQWEMERELSLLKADDSILWMPFSSLSGGEQTKVLLAAMFLKENAFLLIDEPTNHLDETGRAAAAAYLNRKKGFILVSHDRAFLDACTDHTMAMNKTGIEVMQGSYSIWRKEKTARDQLEIKQNARLHSEIRRLEEGQQRTAKWSDQVEKSKIGAGDKGYVGHMAAKMMQRSKNIERRRKNAITEKEGLLKDIEESESLKLIQPAWHSSVMVYAQHLSLYYGEVCIKEDLNFSIHPGDRIQLYGKNGCGKTTLLKLMNGQDIRTEGTIHLGAGLKCSMIFQDSSFMQGNLRSYADHLKIDISLFLAILCKLGFSREQFDRPLEECSEGQKKKVQLAGSLSQSAHLLLWDEPMNYLDIESREQIEDLILTWSPTIIFAEHDQYFSEKIRTGIIRF</sequence>
<reference evidence="4 5" key="1">
    <citation type="submission" date="2019-08" db="EMBL/GenBank/DDBJ databases">
        <title>In-depth cultivation of the pig gut microbiome towards novel bacterial diversity and tailored functional studies.</title>
        <authorList>
            <person name="Wylensek D."/>
            <person name="Hitch T.C.A."/>
            <person name="Clavel T."/>
        </authorList>
    </citation>
    <scope>NUCLEOTIDE SEQUENCE [LARGE SCALE GENOMIC DNA]</scope>
    <source>
        <strain evidence="4 5">Oil+RF-744-GAM-WT-6</strain>
    </source>
</reference>
<evidence type="ECO:0000313" key="4">
    <source>
        <dbReference type="EMBL" id="MSS59423.1"/>
    </source>
</evidence>
<dbReference type="Proteomes" id="UP000461880">
    <property type="component" value="Unassembled WGS sequence"/>
</dbReference>
<dbReference type="GO" id="GO:0016887">
    <property type="term" value="F:ATP hydrolysis activity"/>
    <property type="evidence" value="ECO:0007669"/>
    <property type="project" value="InterPro"/>
</dbReference>
<dbReference type="SUPFAM" id="SSF52540">
    <property type="entry name" value="P-loop containing nucleoside triphosphate hydrolases"/>
    <property type="match status" value="2"/>
</dbReference>
<dbReference type="Gene3D" id="3.40.50.300">
    <property type="entry name" value="P-loop containing nucleotide triphosphate hydrolases"/>
    <property type="match status" value="2"/>
</dbReference>
<accession>A0A7X2NUL6</accession>
<dbReference type="InterPro" id="IPR003439">
    <property type="entry name" value="ABC_transporter-like_ATP-bd"/>
</dbReference>
<dbReference type="Pfam" id="PF00005">
    <property type="entry name" value="ABC_tran"/>
    <property type="match status" value="2"/>
</dbReference>
<organism evidence="4 5">
    <name type="scientific">Stecheria intestinalis</name>
    <dbReference type="NCBI Taxonomy" id="2606630"/>
    <lineage>
        <taxon>Bacteria</taxon>
        <taxon>Bacillati</taxon>
        <taxon>Bacillota</taxon>
        <taxon>Erysipelotrichia</taxon>
        <taxon>Erysipelotrichales</taxon>
        <taxon>Erysipelotrichaceae</taxon>
        <taxon>Stecheria</taxon>
    </lineage>
</organism>
<dbReference type="PANTHER" id="PTHR42855:SF2">
    <property type="entry name" value="DRUG RESISTANCE ABC TRANSPORTER,ATP-BINDING PROTEIN"/>
    <property type="match status" value="1"/>
</dbReference>
<dbReference type="InterPro" id="IPR003593">
    <property type="entry name" value="AAA+_ATPase"/>
</dbReference>
<keyword evidence="5" id="KW-1185">Reference proteome</keyword>
<dbReference type="PROSITE" id="PS00211">
    <property type="entry name" value="ABC_TRANSPORTER_1"/>
    <property type="match status" value="1"/>
</dbReference>
<comment type="caution">
    <text evidence="4">The sequence shown here is derived from an EMBL/GenBank/DDBJ whole genome shotgun (WGS) entry which is preliminary data.</text>
</comment>
<dbReference type="PROSITE" id="PS50893">
    <property type="entry name" value="ABC_TRANSPORTER_2"/>
    <property type="match status" value="2"/>
</dbReference>
<dbReference type="EMBL" id="VUMN01000031">
    <property type="protein sequence ID" value="MSS59423.1"/>
    <property type="molecule type" value="Genomic_DNA"/>
</dbReference>
<name>A0A7X2NUL6_9FIRM</name>
<dbReference type="RefSeq" id="WP_154505664.1">
    <property type="nucleotide sequence ID" value="NZ_VUMN01000031.1"/>
</dbReference>
<dbReference type="InterPro" id="IPR051309">
    <property type="entry name" value="ABCF_ATPase"/>
</dbReference>
<dbReference type="InterPro" id="IPR017871">
    <property type="entry name" value="ABC_transporter-like_CS"/>
</dbReference>
<evidence type="ECO:0000256" key="2">
    <source>
        <dbReference type="ARBA" id="ARBA00022840"/>
    </source>
</evidence>
<evidence type="ECO:0000313" key="5">
    <source>
        <dbReference type="Proteomes" id="UP000461880"/>
    </source>
</evidence>
<dbReference type="PANTHER" id="PTHR42855">
    <property type="entry name" value="ABC TRANSPORTER ATP-BINDING SUBUNIT"/>
    <property type="match status" value="1"/>
</dbReference>
<keyword evidence="1" id="KW-0547">Nucleotide-binding</keyword>
<feature type="domain" description="ABC transporter" evidence="3">
    <location>
        <begin position="4"/>
        <end position="213"/>
    </location>
</feature>
<protein>
    <submittedName>
        <fullName evidence="4">ABC-F family ATP-binding cassette domain-containing protein</fullName>
    </submittedName>
</protein>
<dbReference type="SMART" id="SM00382">
    <property type="entry name" value="AAA"/>
    <property type="match status" value="2"/>
</dbReference>
<dbReference type="AlphaFoldDB" id="A0A7X2NUL6"/>
<feature type="domain" description="ABC transporter" evidence="3">
    <location>
        <begin position="304"/>
        <end position="483"/>
    </location>
</feature>
<dbReference type="InterPro" id="IPR027417">
    <property type="entry name" value="P-loop_NTPase"/>
</dbReference>
<proteinExistence type="predicted"/>
<gene>
    <name evidence="4" type="ORF">FYJ51_11030</name>
</gene>
<dbReference type="CDD" id="cd03221">
    <property type="entry name" value="ABCF_EF-3"/>
    <property type="match status" value="2"/>
</dbReference>
<keyword evidence="2 4" id="KW-0067">ATP-binding</keyword>
<dbReference type="GO" id="GO:0005524">
    <property type="term" value="F:ATP binding"/>
    <property type="evidence" value="ECO:0007669"/>
    <property type="project" value="UniProtKB-KW"/>
</dbReference>
<dbReference type="NCBIfam" id="NF000355">
    <property type="entry name" value="ribo_prot_ABC_F"/>
    <property type="match status" value="1"/>
</dbReference>
<evidence type="ECO:0000259" key="3">
    <source>
        <dbReference type="PROSITE" id="PS50893"/>
    </source>
</evidence>